<comment type="caution">
    <text evidence="2">The sequence shown here is derived from an EMBL/GenBank/DDBJ whole genome shotgun (WGS) entry which is preliminary data.</text>
</comment>
<evidence type="ECO:0000256" key="1">
    <source>
        <dbReference type="SAM" id="Coils"/>
    </source>
</evidence>
<evidence type="ECO:0000313" key="2">
    <source>
        <dbReference type="EMBL" id="KNZ44473.1"/>
    </source>
</evidence>
<dbReference type="Proteomes" id="UP000037035">
    <property type="component" value="Unassembled WGS sequence"/>
</dbReference>
<dbReference type="VEuPathDB" id="FungiDB:VP01_912g4"/>
<evidence type="ECO:0000313" key="3">
    <source>
        <dbReference type="Proteomes" id="UP000037035"/>
    </source>
</evidence>
<feature type="coiled-coil region" evidence="1">
    <location>
        <begin position="2"/>
        <end position="29"/>
    </location>
</feature>
<dbReference type="AlphaFoldDB" id="A0A0L6U7I4"/>
<sequence length="40" mass="4820">MTQFYAMKLRDANKKVENLKDEINQLRTCNHSKYKVTPDF</sequence>
<gene>
    <name evidence="2" type="ORF">VP01_912g4</name>
</gene>
<keyword evidence="1" id="KW-0175">Coiled coil</keyword>
<organism evidence="2 3">
    <name type="scientific">Puccinia sorghi</name>
    <dbReference type="NCBI Taxonomy" id="27349"/>
    <lineage>
        <taxon>Eukaryota</taxon>
        <taxon>Fungi</taxon>
        <taxon>Dikarya</taxon>
        <taxon>Basidiomycota</taxon>
        <taxon>Pucciniomycotina</taxon>
        <taxon>Pucciniomycetes</taxon>
        <taxon>Pucciniales</taxon>
        <taxon>Pucciniaceae</taxon>
        <taxon>Puccinia</taxon>
    </lineage>
</organism>
<keyword evidence="3" id="KW-1185">Reference proteome</keyword>
<proteinExistence type="predicted"/>
<accession>A0A0L6U7I4</accession>
<protein>
    <submittedName>
        <fullName evidence="2">Uncharacterized protein</fullName>
    </submittedName>
</protein>
<dbReference type="EMBL" id="LAVV01014749">
    <property type="protein sequence ID" value="KNZ44473.1"/>
    <property type="molecule type" value="Genomic_DNA"/>
</dbReference>
<name>A0A0L6U7I4_9BASI</name>
<reference evidence="2 3" key="1">
    <citation type="submission" date="2015-08" db="EMBL/GenBank/DDBJ databases">
        <title>Next Generation Sequencing and Analysis of the Genome of Puccinia sorghi L Schw, the Causal Agent of Maize Common Rust.</title>
        <authorList>
            <person name="Rochi L."/>
            <person name="Burguener G."/>
            <person name="Darino M."/>
            <person name="Turjanski A."/>
            <person name="Kreff E."/>
            <person name="Dieguez M.J."/>
            <person name="Sacco F."/>
        </authorList>
    </citation>
    <scope>NUCLEOTIDE SEQUENCE [LARGE SCALE GENOMIC DNA]</scope>
    <source>
        <strain evidence="2 3">RO10H11247</strain>
    </source>
</reference>